<evidence type="ECO:0000313" key="10">
    <source>
        <dbReference type="Proteomes" id="UP001589854"/>
    </source>
</evidence>
<keyword evidence="5 6" id="KW-0804">Transcription</keyword>
<evidence type="ECO:0000259" key="8">
    <source>
        <dbReference type="Pfam" id="PF08281"/>
    </source>
</evidence>
<name>A0ABV6GIJ8_9BACI</name>
<keyword evidence="4 6" id="KW-0238">DNA-binding</keyword>
<sequence>MKNWHSLEDLYQQYHSEIFRYLFKRVRHKETAQDLAQETFLKAFNGLASFKGQSSVKTWLYTIAHNSFINWYRKEMNYTYNSIDNFSFINENADQNPEEYLAKKVRQEQVMDTIYQLKEDFQHVIILREFQELSYQEISEVLGWKISKVKTSLHRAKLEFRKTLSKAEDDRYEV</sequence>
<comment type="similarity">
    <text evidence="1 6">Belongs to the sigma-70 factor family. ECF subfamily.</text>
</comment>
<organism evidence="9 10">
    <name type="scientific">Metabacillus herbersteinensis</name>
    <dbReference type="NCBI Taxonomy" id="283816"/>
    <lineage>
        <taxon>Bacteria</taxon>
        <taxon>Bacillati</taxon>
        <taxon>Bacillota</taxon>
        <taxon>Bacilli</taxon>
        <taxon>Bacillales</taxon>
        <taxon>Bacillaceae</taxon>
        <taxon>Metabacillus</taxon>
    </lineage>
</organism>
<dbReference type="Pfam" id="PF08281">
    <property type="entry name" value="Sigma70_r4_2"/>
    <property type="match status" value="1"/>
</dbReference>
<dbReference type="Gene3D" id="1.10.1740.10">
    <property type="match status" value="1"/>
</dbReference>
<dbReference type="InterPro" id="IPR014296">
    <property type="entry name" value="RNA_pol_sigma-M_bacilli"/>
</dbReference>
<dbReference type="InterPro" id="IPR013324">
    <property type="entry name" value="RNA_pol_sigma_r3/r4-like"/>
</dbReference>
<dbReference type="EMBL" id="JBHLVO010000021">
    <property type="protein sequence ID" value="MFC0273512.1"/>
    <property type="molecule type" value="Genomic_DNA"/>
</dbReference>
<dbReference type="PANTHER" id="PTHR43133">
    <property type="entry name" value="RNA POLYMERASE ECF-TYPE SIGMA FACTO"/>
    <property type="match status" value="1"/>
</dbReference>
<dbReference type="InterPro" id="IPR000838">
    <property type="entry name" value="RNA_pol_sigma70_ECF_CS"/>
</dbReference>
<dbReference type="InterPro" id="IPR014284">
    <property type="entry name" value="RNA_pol_sigma-70_dom"/>
</dbReference>
<dbReference type="CDD" id="cd06171">
    <property type="entry name" value="Sigma70_r4"/>
    <property type="match status" value="1"/>
</dbReference>
<reference evidence="9 10" key="1">
    <citation type="submission" date="2024-09" db="EMBL/GenBank/DDBJ databases">
        <authorList>
            <person name="Sun Q."/>
            <person name="Mori K."/>
        </authorList>
    </citation>
    <scope>NUCLEOTIDE SEQUENCE [LARGE SCALE GENOMIC DNA]</scope>
    <source>
        <strain evidence="9 10">CCM 7228</strain>
    </source>
</reference>
<feature type="domain" description="RNA polymerase sigma factor 70 region 4 type 2" evidence="8">
    <location>
        <begin position="108"/>
        <end position="158"/>
    </location>
</feature>
<protein>
    <recommendedName>
        <fullName evidence="6">RNA polymerase sigma factor</fullName>
    </recommendedName>
</protein>
<evidence type="ECO:0000256" key="3">
    <source>
        <dbReference type="ARBA" id="ARBA00023082"/>
    </source>
</evidence>
<dbReference type="InterPro" id="IPR013325">
    <property type="entry name" value="RNA_pol_sigma_r2"/>
</dbReference>
<dbReference type="SUPFAM" id="SSF88946">
    <property type="entry name" value="Sigma2 domain of RNA polymerase sigma factors"/>
    <property type="match status" value="1"/>
</dbReference>
<evidence type="ECO:0000256" key="4">
    <source>
        <dbReference type="ARBA" id="ARBA00023125"/>
    </source>
</evidence>
<evidence type="ECO:0000256" key="6">
    <source>
        <dbReference type="RuleBase" id="RU000716"/>
    </source>
</evidence>
<gene>
    <name evidence="9" type="ORF">ACFFIX_19145</name>
</gene>
<keyword evidence="3 6" id="KW-0731">Sigma factor</keyword>
<dbReference type="RefSeq" id="WP_378936876.1">
    <property type="nucleotide sequence ID" value="NZ_JBHLVO010000021.1"/>
</dbReference>
<proteinExistence type="inferred from homology"/>
<comment type="caution">
    <text evidence="9">The sequence shown here is derived from an EMBL/GenBank/DDBJ whole genome shotgun (WGS) entry which is preliminary data.</text>
</comment>
<dbReference type="NCBIfam" id="TIGR02950">
    <property type="entry name" value="SigM_subfam"/>
    <property type="match status" value="1"/>
</dbReference>
<evidence type="ECO:0000256" key="1">
    <source>
        <dbReference type="ARBA" id="ARBA00010641"/>
    </source>
</evidence>
<keyword evidence="2 6" id="KW-0805">Transcription regulation</keyword>
<evidence type="ECO:0000313" key="9">
    <source>
        <dbReference type="EMBL" id="MFC0273512.1"/>
    </source>
</evidence>
<dbReference type="PANTHER" id="PTHR43133:SF52">
    <property type="entry name" value="ECF RNA POLYMERASE SIGMA FACTOR SIGL"/>
    <property type="match status" value="1"/>
</dbReference>
<dbReference type="Gene3D" id="1.10.10.10">
    <property type="entry name" value="Winged helix-like DNA-binding domain superfamily/Winged helix DNA-binding domain"/>
    <property type="match status" value="1"/>
</dbReference>
<dbReference type="Proteomes" id="UP001589854">
    <property type="component" value="Unassembled WGS sequence"/>
</dbReference>
<dbReference type="InterPro" id="IPR007627">
    <property type="entry name" value="RNA_pol_sigma70_r2"/>
</dbReference>
<dbReference type="Pfam" id="PF04542">
    <property type="entry name" value="Sigma70_r2"/>
    <property type="match status" value="1"/>
</dbReference>
<keyword evidence="10" id="KW-1185">Reference proteome</keyword>
<evidence type="ECO:0000256" key="2">
    <source>
        <dbReference type="ARBA" id="ARBA00023015"/>
    </source>
</evidence>
<dbReference type="NCBIfam" id="TIGR02937">
    <property type="entry name" value="sigma70-ECF"/>
    <property type="match status" value="1"/>
</dbReference>
<evidence type="ECO:0000256" key="5">
    <source>
        <dbReference type="ARBA" id="ARBA00023163"/>
    </source>
</evidence>
<dbReference type="InterPro" id="IPR039425">
    <property type="entry name" value="RNA_pol_sigma-70-like"/>
</dbReference>
<dbReference type="SUPFAM" id="SSF88659">
    <property type="entry name" value="Sigma3 and sigma4 domains of RNA polymerase sigma factors"/>
    <property type="match status" value="1"/>
</dbReference>
<dbReference type="InterPro" id="IPR036388">
    <property type="entry name" value="WH-like_DNA-bd_sf"/>
</dbReference>
<accession>A0ABV6GIJ8</accession>
<dbReference type="InterPro" id="IPR013249">
    <property type="entry name" value="RNA_pol_sigma70_r4_t2"/>
</dbReference>
<feature type="domain" description="RNA polymerase sigma-70 region 2" evidence="7">
    <location>
        <begin position="10"/>
        <end position="75"/>
    </location>
</feature>
<evidence type="ECO:0000259" key="7">
    <source>
        <dbReference type="Pfam" id="PF04542"/>
    </source>
</evidence>
<dbReference type="PROSITE" id="PS01063">
    <property type="entry name" value="SIGMA70_ECF"/>
    <property type="match status" value="1"/>
</dbReference>